<dbReference type="Gene3D" id="1.10.150.200">
    <property type="entry name" value="Maltooligosyl trehalose synthase, domain 3"/>
    <property type="match status" value="1"/>
</dbReference>
<accession>A0ABT9E6B7</accession>
<dbReference type="Gene3D" id="3.30.1590.10">
    <property type="entry name" value="Maltooligosyl trehalose synthase, domain 2"/>
    <property type="match status" value="1"/>
</dbReference>
<dbReference type="Pfam" id="PF00128">
    <property type="entry name" value="Alpha-amylase"/>
    <property type="match status" value="1"/>
</dbReference>
<sequence>MPEAGPPPIPRATYRLQFHEGFRFSDAAALAPYLARLGISHVYASPYLKARPGSSHGYDIVDHGRLNPELGDEAAFRAMVAAFRENGLGQVLDFVPNHMGVGGADNPWWLDVLEWGPDSDYAGWFDIDWDPDRRYLQGKLLVPFLGEQYGAVLEAGQIELRFDPEEGGFAVWAYGTHKLPICPLHYERVLGHEHPELERLGDAFSGLPNWRPRVHARARDLQAELAGLVRERQDVREAVEAAVARLNGRPGRLETWRDLDALIREQNWRTAHFRVAADDINYRRFFNINELAGLRMELPELFDHAHRFVFSLLEDGTLEGLRIDHVDGLLDPKGYLQRLREAAPRPFYLVVEKILSRHEALREDWPVQGTTGYEFANLVLGLLVDPAGEEGFSRTYAEFIRGAEPFAETVRDCKLRIMLNEMASELNTLARDAARVGRQNPRTADFTRNILQRALKEIVACFPVYRTYVDGTVSPTEADRRDIDWAIAQARRNETDLDPSVFDFLHRLLTTDLVAEPRSGFSRHSVVRFAMRVQQYSGPVMAKGLEDTAFYRYNRFVALNEVGGHPDHFGVSLPAFHKANAQRAQRWPHAMLGTSTHDTKRGEDTRARLAVLSEMPEDWARQVQTWSRILRARRGDVEGTAPPDRNDEYLFYQLLLGAWPAELTGAGMPEAAALRDFAGRMEGAMVKSMREAKRHTTWAAPNTAYEEGMLGFLREALDPSRSGAFLEAFLPFQERVARLGFRNGLVQTALKLTLPGMPDIYQGCELWDLSLVDPDNRRPVDYDLRRRVLEELDTALARDRRAAMLGMLEGWHDGRAKLALTATLLAHRRARPALFAEGGYEPLAATGAKADQLCAFLRSSGEERLLVVASRFPARHEADPAWGDTAVDAPLPAGAGAWRDLLTGRSLGGGTLTAEAVLADLPVALLVPETARGG</sequence>
<evidence type="ECO:0000259" key="1">
    <source>
        <dbReference type="SMART" id="SM00642"/>
    </source>
</evidence>
<reference evidence="2 3" key="1">
    <citation type="submission" date="2023-08" db="EMBL/GenBank/DDBJ databases">
        <title>The draft genome sequence of Paracraurococcus sp. LOR1-02.</title>
        <authorList>
            <person name="Kingkaew E."/>
            <person name="Tanasupawat S."/>
        </authorList>
    </citation>
    <scope>NUCLEOTIDE SEQUENCE [LARGE SCALE GENOMIC DNA]</scope>
    <source>
        <strain evidence="2 3">LOR1-02</strain>
    </source>
</reference>
<dbReference type="InterPro" id="IPR012767">
    <property type="entry name" value="Trehalose_TreY"/>
</dbReference>
<dbReference type="NCBIfam" id="TIGR02401">
    <property type="entry name" value="trehalose_TreY"/>
    <property type="match status" value="1"/>
</dbReference>
<dbReference type="CDD" id="cd11336">
    <property type="entry name" value="AmyAc_MTSase"/>
    <property type="match status" value="1"/>
</dbReference>
<dbReference type="Gene3D" id="3.20.20.80">
    <property type="entry name" value="Glycosidases"/>
    <property type="match status" value="1"/>
</dbReference>
<evidence type="ECO:0000313" key="2">
    <source>
        <dbReference type="EMBL" id="MDO9711699.1"/>
    </source>
</evidence>
<proteinExistence type="predicted"/>
<dbReference type="RefSeq" id="WP_305106555.1">
    <property type="nucleotide sequence ID" value="NZ_JAUTWS010000033.1"/>
</dbReference>
<dbReference type="PANTHER" id="PTHR10357">
    <property type="entry name" value="ALPHA-AMYLASE FAMILY MEMBER"/>
    <property type="match status" value="1"/>
</dbReference>
<dbReference type="Proteomes" id="UP001243009">
    <property type="component" value="Unassembled WGS sequence"/>
</dbReference>
<evidence type="ECO:0000313" key="3">
    <source>
        <dbReference type="Proteomes" id="UP001243009"/>
    </source>
</evidence>
<dbReference type="EC" id="5.4.99.15" evidence="2"/>
<organism evidence="2 3">
    <name type="scientific">Paracraurococcus lichenis</name>
    <dbReference type="NCBI Taxonomy" id="3064888"/>
    <lineage>
        <taxon>Bacteria</taxon>
        <taxon>Pseudomonadati</taxon>
        <taxon>Pseudomonadota</taxon>
        <taxon>Alphaproteobacteria</taxon>
        <taxon>Acetobacterales</taxon>
        <taxon>Roseomonadaceae</taxon>
        <taxon>Paracraurococcus</taxon>
    </lineage>
</organism>
<dbReference type="PANTHER" id="PTHR10357:SF216">
    <property type="entry name" value="MALTOOLIGOSYL TREHALOSE SYNTHASE-RELATED"/>
    <property type="match status" value="1"/>
</dbReference>
<keyword evidence="2" id="KW-0413">Isomerase</keyword>
<dbReference type="GO" id="GO:0047470">
    <property type="term" value="F:(1,4)-alpha-D-glucan 1-alpha-D-glucosylmutase activity"/>
    <property type="evidence" value="ECO:0007669"/>
    <property type="project" value="UniProtKB-EC"/>
</dbReference>
<dbReference type="InterPro" id="IPR013797">
    <property type="entry name" value="Maltooligo_trehalose_synth_4"/>
</dbReference>
<name>A0ABT9E6B7_9PROT</name>
<dbReference type="SUPFAM" id="SSF51445">
    <property type="entry name" value="(Trans)glycosidases"/>
    <property type="match status" value="1"/>
</dbReference>
<dbReference type="Gene3D" id="1.10.10.470">
    <property type="entry name" value="Maltooligosyl trehalose synthase, domain 4"/>
    <property type="match status" value="1"/>
</dbReference>
<dbReference type="InterPro" id="IPR006047">
    <property type="entry name" value="GH13_cat_dom"/>
</dbReference>
<dbReference type="InterPro" id="IPR017853">
    <property type="entry name" value="GH"/>
</dbReference>
<gene>
    <name evidence="2" type="primary">treY</name>
    <name evidence="2" type="ORF">Q7A36_25350</name>
</gene>
<dbReference type="EMBL" id="JAUTWS010000033">
    <property type="protein sequence ID" value="MDO9711699.1"/>
    <property type="molecule type" value="Genomic_DNA"/>
</dbReference>
<comment type="caution">
    <text evidence="2">The sequence shown here is derived from an EMBL/GenBank/DDBJ whole genome shotgun (WGS) entry which is preliminary data.</text>
</comment>
<keyword evidence="3" id="KW-1185">Reference proteome</keyword>
<feature type="domain" description="Glycosyl hydrolase family 13 catalytic" evidence="1">
    <location>
        <begin position="23"/>
        <end position="633"/>
    </location>
</feature>
<protein>
    <submittedName>
        <fullName evidence="2">Malto-oligosyltrehalose synthase</fullName>
        <ecNumber evidence="2">5.4.99.15</ecNumber>
    </submittedName>
</protein>
<dbReference type="SMART" id="SM00642">
    <property type="entry name" value="Aamy"/>
    <property type="match status" value="1"/>
</dbReference>